<reference evidence="2 3" key="1">
    <citation type="journal article" date="2013" name="PLoS ONE">
        <title>Identification and characterization of three novel lipases belonging to families II and V from Anaerovibrio lipolyticus 5ST.</title>
        <authorList>
            <person name="Prive F."/>
            <person name="Kaderbhai N.N."/>
            <person name="Girdwood S."/>
            <person name="Worgan H.J."/>
            <person name="Pinloche E."/>
            <person name="Scollan N.D."/>
            <person name="Huws S.A."/>
            <person name="Newbold C.J."/>
        </authorList>
    </citation>
    <scope>NUCLEOTIDE SEQUENCE [LARGE SCALE GENOMIC DNA]</scope>
    <source>
        <strain evidence="2 3">5S</strain>
    </source>
</reference>
<comment type="caution">
    <text evidence="2">The sequence shown here is derived from an EMBL/GenBank/DDBJ whole genome shotgun (WGS) entry which is preliminary data.</text>
</comment>
<accession>A0A0B2K0S1</accession>
<dbReference type="Proteomes" id="UP000030993">
    <property type="component" value="Unassembled WGS sequence"/>
</dbReference>
<keyword evidence="3" id="KW-1185">Reference proteome</keyword>
<feature type="domain" description="Reverse transcriptase" evidence="1">
    <location>
        <begin position="139"/>
        <end position="271"/>
    </location>
</feature>
<proteinExistence type="predicted"/>
<evidence type="ECO:0000313" key="2">
    <source>
        <dbReference type="EMBL" id="KHM52548.1"/>
    </source>
</evidence>
<evidence type="ECO:0000259" key="1">
    <source>
        <dbReference type="Pfam" id="PF00078"/>
    </source>
</evidence>
<protein>
    <recommendedName>
        <fullName evidence="1">Reverse transcriptase domain-containing protein</fullName>
    </recommendedName>
</protein>
<sequence>MKTYRGLYNKMLEPDVVAQCALDAAEGKLRRREVIHAFVNFDKTYNLVVKCAADPSYRPCEDNTHEIIDGANHKSREIEKPKFCPEQILHHMIVEPFKPVLLEGLYEQVYGCLPPDVKILPDGTSAVKKFGPHAAIKRLKKWIQVGKKIYICETDIHHAYGSVVIAILVRQLKKVVKDKEWLRLTCQFLHYKANEPESKKLCGLILDHYTSPWFFNFYLKEFDHFAASLEGVKYLRFADNLYLVGENKRKVHRALKEIRKYLRRELKLELNDCTQVYRFEYGTGEFDKNGKEKARGRAINAVGAVIHHNRTTLRKSILKRMRKKSKRIAAKERTTWHDGASMFSRLSWIRHTNTYKYYEKYIKPNINTRLLKAKVRAHSRAVLPIAKERRRIINEGLEKSARLNGGKTKRI</sequence>
<evidence type="ECO:0000313" key="3">
    <source>
        <dbReference type="Proteomes" id="UP000030993"/>
    </source>
</evidence>
<dbReference type="AlphaFoldDB" id="A0A0B2K0S1"/>
<dbReference type="STRING" id="82374.NZ47_04205"/>
<name>A0A0B2K0S1_9FIRM</name>
<dbReference type="Pfam" id="PF00078">
    <property type="entry name" value="RVT_1"/>
    <property type="match status" value="1"/>
</dbReference>
<dbReference type="RefSeq" id="WP_039206767.1">
    <property type="nucleotide sequence ID" value="NZ_JSCE01000085.1"/>
</dbReference>
<organism evidence="2 3">
    <name type="scientific">Anaerovibrio lipolyticus</name>
    <dbReference type="NCBI Taxonomy" id="82374"/>
    <lineage>
        <taxon>Bacteria</taxon>
        <taxon>Bacillati</taxon>
        <taxon>Bacillota</taxon>
        <taxon>Negativicutes</taxon>
        <taxon>Selenomonadales</taxon>
        <taxon>Selenomonadaceae</taxon>
        <taxon>Anaerovibrio</taxon>
    </lineage>
</organism>
<dbReference type="InterPro" id="IPR000477">
    <property type="entry name" value="RT_dom"/>
</dbReference>
<dbReference type="EMBL" id="JSCE01000085">
    <property type="protein sequence ID" value="KHM52548.1"/>
    <property type="molecule type" value="Genomic_DNA"/>
</dbReference>
<gene>
    <name evidence="2" type="ORF">NZ47_04205</name>
</gene>